<keyword evidence="1" id="KW-0472">Membrane</keyword>
<evidence type="ECO:0000313" key="3">
    <source>
        <dbReference type="Proteomes" id="UP001215216"/>
    </source>
</evidence>
<dbReference type="PANTHER" id="PTHR48098">
    <property type="entry name" value="ENTEROCHELIN ESTERASE-RELATED"/>
    <property type="match status" value="1"/>
</dbReference>
<dbReference type="InterPro" id="IPR029058">
    <property type="entry name" value="AB_hydrolase_fold"/>
</dbReference>
<organism evidence="2 3">
    <name type="scientific">Arcanobacterium canis</name>
    <dbReference type="NCBI Taxonomy" id="999183"/>
    <lineage>
        <taxon>Bacteria</taxon>
        <taxon>Bacillati</taxon>
        <taxon>Actinomycetota</taxon>
        <taxon>Actinomycetes</taxon>
        <taxon>Actinomycetales</taxon>
        <taxon>Actinomycetaceae</taxon>
        <taxon>Arcanobacterium</taxon>
    </lineage>
</organism>
<dbReference type="InterPro" id="IPR050583">
    <property type="entry name" value="Mycobacterial_A85_antigen"/>
</dbReference>
<feature type="transmembrane region" description="Helical" evidence="1">
    <location>
        <begin position="12"/>
        <end position="34"/>
    </location>
</feature>
<dbReference type="SUPFAM" id="SSF53474">
    <property type="entry name" value="alpha/beta-Hydrolases"/>
    <property type="match status" value="1"/>
</dbReference>
<dbReference type="PROSITE" id="PS51257">
    <property type="entry name" value="PROKAR_LIPOPROTEIN"/>
    <property type="match status" value="1"/>
</dbReference>
<keyword evidence="2" id="KW-0378">Hydrolase</keyword>
<dbReference type="PANTHER" id="PTHR48098:SF1">
    <property type="entry name" value="DIACYLGLYCEROL ACYLTRANSFERASE_MYCOLYLTRANSFERASE AG85A"/>
    <property type="match status" value="1"/>
</dbReference>
<name>A0ABY8G2F4_9ACTO</name>
<evidence type="ECO:0000313" key="2">
    <source>
        <dbReference type="EMBL" id="WFM84029.1"/>
    </source>
</evidence>
<feature type="transmembrane region" description="Helical" evidence="1">
    <location>
        <begin position="98"/>
        <end position="117"/>
    </location>
</feature>
<feature type="transmembrane region" description="Helical" evidence="1">
    <location>
        <begin position="41"/>
        <end position="62"/>
    </location>
</feature>
<dbReference type="EMBL" id="CP121208">
    <property type="protein sequence ID" value="WFM84029.1"/>
    <property type="molecule type" value="Genomic_DNA"/>
</dbReference>
<dbReference type="GO" id="GO:0016787">
    <property type="term" value="F:hydrolase activity"/>
    <property type="evidence" value="ECO:0007669"/>
    <property type="project" value="UniProtKB-KW"/>
</dbReference>
<keyword evidence="3" id="KW-1185">Reference proteome</keyword>
<reference evidence="2 3" key="1">
    <citation type="submission" date="2023-03" db="EMBL/GenBank/DDBJ databases">
        <title>Complete genome of Arcanobacterium canis strain DSM 25104 isolated in 2010 from a canine otitis externa in Germany.</title>
        <authorList>
            <person name="Borowiak M."/>
            <person name="Kreitlow A."/>
            <person name="Malorny B."/>
            <person name="Laemmler C."/>
            <person name="Prenger-Berninghoff E."/>
            <person name="Ploetz M."/>
            <person name="Abdulmawjood A."/>
        </authorList>
    </citation>
    <scope>NUCLEOTIDE SEQUENCE [LARGE SCALE GENOMIC DNA]</scope>
    <source>
        <strain evidence="2 3">DSM 25104</strain>
    </source>
</reference>
<dbReference type="Pfam" id="PF00756">
    <property type="entry name" value="Esterase"/>
    <property type="match status" value="1"/>
</dbReference>
<accession>A0ABY8G2F4</accession>
<feature type="transmembrane region" description="Helical" evidence="1">
    <location>
        <begin position="74"/>
        <end position="91"/>
    </location>
</feature>
<dbReference type="RefSeq" id="WP_278013424.1">
    <property type="nucleotide sequence ID" value="NZ_CP121208.1"/>
</dbReference>
<dbReference type="InterPro" id="IPR000801">
    <property type="entry name" value="Esterase-like"/>
</dbReference>
<keyword evidence="1" id="KW-0812">Transmembrane</keyword>
<proteinExistence type="predicted"/>
<sequence length="419" mass="44678">MDFFWKFPLTDLAAQIVIWTLVAATTISACTLAFRTHPRRAWVALSIAAIVDAIAVFGFFVWPNPWPGEVPWNLFIATFGTMFTIVAFAVVQGARFKFFFLTLVSAGLTFLVANLTYKEYTNPASFLPPTNVVRMNYEEFSKLTSAPVNDGRKVGALVSVPFEGPVSAFPARDAVAYIPPAYFSSTTPFPVVVLLAGNPGSPDQWFTAGDAASAADAYQIKHQGVSPIIISVDGTGSLTGNPGCVDGPDLKVHTYLTQDVPALLKKYFRVTDNQHTWSIGGLSYGATCSVQIATTAPGTYGAFLSFSGDKTLLTGSKQQTVDSLFGGDQSAWEAADPAHVLAMAAEKGSPNLTGGRGLFFSGTDDPKAIAAQEYLARLAIMAGMNVQTHTIPGGHSFDVWRAAFAEALPYAAETIGGLK</sequence>
<dbReference type="Proteomes" id="UP001215216">
    <property type="component" value="Chromosome"/>
</dbReference>
<gene>
    <name evidence="2" type="ORF">P7079_03385</name>
</gene>
<protein>
    <submittedName>
        <fullName evidence="2">Alpha/beta hydrolase-fold protein</fullName>
    </submittedName>
</protein>
<dbReference type="Gene3D" id="3.40.50.1820">
    <property type="entry name" value="alpha/beta hydrolase"/>
    <property type="match status" value="1"/>
</dbReference>
<evidence type="ECO:0000256" key="1">
    <source>
        <dbReference type="SAM" id="Phobius"/>
    </source>
</evidence>
<keyword evidence="1" id="KW-1133">Transmembrane helix</keyword>